<dbReference type="Gene3D" id="3.90.550.10">
    <property type="entry name" value="Spore Coat Polysaccharide Biosynthesis Protein SpsA, Chain A"/>
    <property type="match status" value="1"/>
</dbReference>
<comment type="function">
    <text evidence="10">Probable mannan synthase which consists of a 4-beta-mannosyltransferase activity on mannan using GDP-mannose. The beta-1,4-mannan product is the backbone for galactomannan synthesis by galactomannan galactosyltransferase. Galactomannan is a noncellulosic polysaccharides of plant cell wall.</text>
</comment>
<evidence type="ECO:0000256" key="13">
    <source>
        <dbReference type="ARBA" id="ARBA00076024"/>
    </source>
</evidence>
<evidence type="ECO:0000313" key="16">
    <source>
        <dbReference type="Proteomes" id="UP000504607"/>
    </source>
</evidence>
<evidence type="ECO:0000313" key="17">
    <source>
        <dbReference type="RefSeq" id="XP_029121492.1"/>
    </source>
</evidence>
<dbReference type="SUPFAM" id="SSF53448">
    <property type="entry name" value="Nucleotide-diphospho-sugar transferases"/>
    <property type="match status" value="1"/>
</dbReference>
<keyword evidence="6" id="KW-0333">Golgi apparatus</keyword>
<dbReference type="Pfam" id="PF13632">
    <property type="entry name" value="Glyco_trans_2_3"/>
    <property type="match status" value="1"/>
</dbReference>
<evidence type="ECO:0000256" key="9">
    <source>
        <dbReference type="ARBA" id="ARBA00051800"/>
    </source>
</evidence>
<dbReference type="GO" id="GO:0000139">
    <property type="term" value="C:Golgi membrane"/>
    <property type="evidence" value="ECO:0007669"/>
    <property type="project" value="UniProtKB-SubCell"/>
</dbReference>
<comment type="catalytic activity">
    <reaction evidence="9">
        <text>GDP-mannose + (glucomannan)n = GDP + (glucomannan)n+1.</text>
        <dbReference type="EC" id="2.4.1.32"/>
    </reaction>
</comment>
<keyword evidence="3" id="KW-0808">Transferase</keyword>
<dbReference type="Proteomes" id="UP000504607">
    <property type="component" value="Chromosome 7"/>
</dbReference>
<feature type="transmembrane region" description="Helical" evidence="14">
    <location>
        <begin position="205"/>
        <end position="231"/>
    </location>
</feature>
<dbReference type="GO" id="GO:0051753">
    <property type="term" value="F:mannan synthase activity"/>
    <property type="evidence" value="ECO:0007669"/>
    <property type="project" value="TreeGrafter"/>
</dbReference>
<evidence type="ECO:0000256" key="10">
    <source>
        <dbReference type="ARBA" id="ARBA00056537"/>
    </source>
</evidence>
<dbReference type="PANTHER" id="PTHR32044:SF21">
    <property type="entry name" value="GLUCOMANNAN 4-BETA-MANNOSYLTRANSFERASE 3-RELATED"/>
    <property type="match status" value="1"/>
</dbReference>
<evidence type="ECO:0000256" key="3">
    <source>
        <dbReference type="ARBA" id="ARBA00022679"/>
    </source>
</evidence>
<protein>
    <recommendedName>
        <fullName evidence="12">glucomannan 4-beta-mannosyltransferase</fullName>
        <ecNumber evidence="12">2.4.1.32</ecNumber>
    </recommendedName>
    <alternativeName>
        <fullName evidence="13">Glucomannan synthase</fullName>
    </alternativeName>
</protein>
<evidence type="ECO:0000256" key="8">
    <source>
        <dbReference type="ARBA" id="ARBA00023316"/>
    </source>
</evidence>
<name>A0A8N4F0D2_ELAGV</name>
<evidence type="ECO:0000256" key="14">
    <source>
        <dbReference type="SAM" id="Phobius"/>
    </source>
</evidence>
<keyword evidence="4 14" id="KW-0812">Transmembrane</keyword>
<comment type="similarity">
    <text evidence="11">Belongs to the glycosyltransferase 2 family. Plant cellulose synthase-like A subfamily.</text>
</comment>
<dbReference type="FunFam" id="3.90.550.10:FF:000057">
    <property type="entry name" value="Glycosyltransferase-like protein, family 2"/>
    <property type="match status" value="1"/>
</dbReference>
<organism evidence="16 17">
    <name type="scientific">Elaeis guineensis var. tenera</name>
    <name type="common">Oil palm</name>
    <dbReference type="NCBI Taxonomy" id="51953"/>
    <lineage>
        <taxon>Eukaryota</taxon>
        <taxon>Viridiplantae</taxon>
        <taxon>Streptophyta</taxon>
        <taxon>Embryophyta</taxon>
        <taxon>Tracheophyta</taxon>
        <taxon>Spermatophyta</taxon>
        <taxon>Magnoliopsida</taxon>
        <taxon>Liliopsida</taxon>
        <taxon>Arecaceae</taxon>
        <taxon>Arecoideae</taxon>
        <taxon>Cocoseae</taxon>
        <taxon>Elaeidinae</taxon>
        <taxon>Elaeis</taxon>
    </lineage>
</organism>
<evidence type="ECO:0000256" key="1">
    <source>
        <dbReference type="ARBA" id="ARBA00004653"/>
    </source>
</evidence>
<accession>A0A8N4F0D2</accession>
<evidence type="ECO:0000256" key="11">
    <source>
        <dbReference type="ARBA" id="ARBA00060879"/>
    </source>
</evidence>
<keyword evidence="16" id="KW-1185">Reference proteome</keyword>
<evidence type="ECO:0000256" key="6">
    <source>
        <dbReference type="ARBA" id="ARBA00023034"/>
    </source>
</evidence>
<evidence type="ECO:0000256" key="5">
    <source>
        <dbReference type="ARBA" id="ARBA00022989"/>
    </source>
</evidence>
<sequence>MNIHYVSRDNRNGYKAGALKAAMELDCVKKCQYVAIFDADHQPSCDFLMRTIPFLIHNPKIALVQARWMFVNADECLMTRIQEMSLNYHFKVEQQSGSSTFAFFGFNGTAGVWRILAIQEAEGWKERTTVEDMDLAVRATLQDWKFVYIGDLEKVSIWKKFFLVYNFFFARRIVSYNVTFFFYCVVIPLSTFFAEIKIPRWGVIYIPTIITVLNAAGTPSSLHLTLIWIFFENVMSLHRCKAVYIGLFDAGRVNEWVVTEKLGNMLKTKPVVNAARNFQKKFWERFLFLEIAMGIFLFSCAYYDYAFSKNQYFIYIFPLSISFFIMGFGYVGIYIPVAEQVNAL</sequence>
<keyword evidence="2" id="KW-0328">Glycosyltransferase</keyword>
<evidence type="ECO:0000256" key="12">
    <source>
        <dbReference type="ARBA" id="ARBA00066505"/>
    </source>
</evidence>
<dbReference type="PANTHER" id="PTHR32044">
    <property type="entry name" value="GLUCOMANNAN 4-BETA-MANNOSYLTRANSFERASE 9"/>
    <property type="match status" value="1"/>
</dbReference>
<keyword evidence="5 14" id="KW-1133">Transmembrane helix</keyword>
<dbReference type="InterPro" id="IPR029044">
    <property type="entry name" value="Nucleotide-diphossugar_trans"/>
</dbReference>
<proteinExistence type="inferred from homology"/>
<dbReference type="AlphaFoldDB" id="A0A8N4F0D2"/>
<reference evidence="17" key="1">
    <citation type="submission" date="2025-08" db="UniProtKB">
        <authorList>
            <consortium name="RefSeq"/>
        </authorList>
    </citation>
    <scope>IDENTIFICATION</scope>
</reference>
<dbReference type="EC" id="2.4.1.32" evidence="12"/>
<evidence type="ECO:0000259" key="15">
    <source>
        <dbReference type="Pfam" id="PF13632"/>
    </source>
</evidence>
<feature type="domain" description="Glycosyltransferase 2-like" evidence="15">
    <location>
        <begin position="33"/>
        <end position="151"/>
    </location>
</feature>
<keyword evidence="8" id="KW-0961">Cell wall biogenesis/degradation</keyword>
<gene>
    <name evidence="17" type="primary">LOC105048857</name>
</gene>
<dbReference type="GO" id="GO:0071555">
    <property type="term" value="P:cell wall organization"/>
    <property type="evidence" value="ECO:0007669"/>
    <property type="project" value="UniProtKB-KW"/>
</dbReference>
<evidence type="ECO:0000256" key="7">
    <source>
        <dbReference type="ARBA" id="ARBA00023136"/>
    </source>
</evidence>
<feature type="transmembrane region" description="Helical" evidence="14">
    <location>
        <begin position="173"/>
        <end position="193"/>
    </location>
</feature>
<keyword evidence="7 14" id="KW-0472">Membrane</keyword>
<dbReference type="InterPro" id="IPR001173">
    <property type="entry name" value="Glyco_trans_2-like"/>
</dbReference>
<feature type="transmembrane region" description="Helical" evidence="14">
    <location>
        <begin position="286"/>
        <end position="306"/>
    </location>
</feature>
<dbReference type="GO" id="GO:0047259">
    <property type="term" value="F:glucomannan 4-beta-mannosyltransferase activity"/>
    <property type="evidence" value="ECO:0007669"/>
    <property type="project" value="UniProtKB-EC"/>
</dbReference>
<comment type="subcellular location">
    <subcellularLocation>
        <location evidence="1">Golgi apparatus membrane</location>
        <topology evidence="1">Multi-pass membrane protein</topology>
    </subcellularLocation>
</comment>
<evidence type="ECO:0000256" key="4">
    <source>
        <dbReference type="ARBA" id="ARBA00022692"/>
    </source>
</evidence>
<feature type="transmembrane region" description="Helical" evidence="14">
    <location>
        <begin position="312"/>
        <end position="335"/>
    </location>
</feature>
<dbReference type="RefSeq" id="XP_029121492.1">
    <property type="nucleotide sequence ID" value="XM_029265659.1"/>
</dbReference>
<evidence type="ECO:0000256" key="2">
    <source>
        <dbReference type="ARBA" id="ARBA00022676"/>
    </source>
</evidence>